<gene>
    <name evidence="2" type="ORF">CBM2586_A120083</name>
</gene>
<proteinExistence type="predicted"/>
<protein>
    <submittedName>
        <fullName evidence="2">Uncharacterized protein</fullName>
    </submittedName>
</protein>
<evidence type="ECO:0000256" key="1">
    <source>
        <dbReference type="SAM" id="MobiDB-lite"/>
    </source>
</evidence>
<organism evidence="2">
    <name type="scientific">Cupriavidus taiwanensis</name>
    <dbReference type="NCBI Taxonomy" id="164546"/>
    <lineage>
        <taxon>Bacteria</taxon>
        <taxon>Pseudomonadati</taxon>
        <taxon>Pseudomonadota</taxon>
        <taxon>Betaproteobacteria</taxon>
        <taxon>Burkholderiales</taxon>
        <taxon>Burkholderiaceae</taxon>
        <taxon>Cupriavidus</taxon>
    </lineage>
</organism>
<comment type="caution">
    <text evidence="2">The sequence shown here is derived from an EMBL/GenBank/DDBJ whole genome shotgun (WGS) entry which is preliminary data.</text>
</comment>
<name>A0A375C1M9_9BURK</name>
<accession>A0A375C1M9</accession>
<evidence type="ECO:0000313" key="2">
    <source>
        <dbReference type="EMBL" id="SOY60906.1"/>
    </source>
</evidence>
<sequence>MKVRRATQEEGGGPDDEGGNRCHNYCRSAFRLPHPARHGWLARIGKNGRHGRPFG</sequence>
<dbReference type="EMBL" id="OFSN01000004">
    <property type="protein sequence ID" value="SOY60906.1"/>
    <property type="molecule type" value="Genomic_DNA"/>
</dbReference>
<dbReference type="AlphaFoldDB" id="A0A375C1M9"/>
<feature type="region of interest" description="Disordered" evidence="1">
    <location>
        <begin position="1"/>
        <end position="22"/>
    </location>
</feature>
<dbReference type="Proteomes" id="UP000257016">
    <property type="component" value="Unassembled WGS sequence"/>
</dbReference>
<reference evidence="2" key="1">
    <citation type="submission" date="2018-01" db="EMBL/GenBank/DDBJ databases">
        <authorList>
            <person name="Clerissi C."/>
        </authorList>
    </citation>
    <scope>NUCLEOTIDE SEQUENCE</scope>
    <source>
        <strain evidence="2">Cupriavidus taiwanensis LMG 19430</strain>
    </source>
</reference>